<proteinExistence type="predicted"/>
<dbReference type="AlphaFoldDB" id="A0A5C8UTS9"/>
<accession>A0A5C8UTS9</accession>
<reference evidence="2 3" key="1">
    <citation type="submission" date="2019-08" db="EMBL/GenBank/DDBJ databases">
        <title>Bacterial whole genome sequence for Glaciihabitans sp. CHu50b-6-2.</title>
        <authorList>
            <person name="Jin L."/>
        </authorList>
    </citation>
    <scope>NUCLEOTIDE SEQUENCE [LARGE SCALE GENOMIC DNA]</scope>
    <source>
        <strain evidence="2 3">CHu50b-6-2</strain>
    </source>
</reference>
<dbReference type="Proteomes" id="UP000321379">
    <property type="component" value="Unassembled WGS sequence"/>
</dbReference>
<feature type="domain" description="GyrI-like small molecule binding" evidence="1">
    <location>
        <begin position="41"/>
        <end position="223"/>
    </location>
</feature>
<dbReference type="InterPro" id="IPR011256">
    <property type="entry name" value="Reg_factor_effector_dom_sf"/>
</dbReference>
<comment type="caution">
    <text evidence="2">The sequence shown here is derived from an EMBL/GenBank/DDBJ whole genome shotgun (WGS) entry which is preliminary data.</text>
</comment>
<dbReference type="InterPro" id="IPR029442">
    <property type="entry name" value="GyrI-like"/>
</dbReference>
<name>A0A5C8UTS9_9MICO</name>
<dbReference type="EMBL" id="VRMG01000004">
    <property type="protein sequence ID" value="TXN32050.1"/>
    <property type="molecule type" value="Genomic_DNA"/>
</dbReference>
<evidence type="ECO:0000313" key="3">
    <source>
        <dbReference type="Proteomes" id="UP000321379"/>
    </source>
</evidence>
<dbReference type="Pfam" id="PF06445">
    <property type="entry name" value="GyrI-like"/>
    <property type="match status" value="1"/>
</dbReference>
<protein>
    <recommendedName>
        <fullName evidence="1">GyrI-like small molecule binding domain-containing protein</fullName>
    </recommendedName>
</protein>
<dbReference type="Gene3D" id="3.20.80.10">
    <property type="entry name" value="Regulatory factor, effector binding domain"/>
    <property type="match status" value="1"/>
</dbReference>
<evidence type="ECO:0000259" key="1">
    <source>
        <dbReference type="Pfam" id="PF06445"/>
    </source>
</evidence>
<sequence length="231" mass="25161">MVHPGSRSLGIRARSVWRITVAKSTGFAELDALLTARKGHVDFVDVPELAFLSIDGTGAPDGQQFQAALRALYAVSYGAHFLVKKQTGAAPRVMPLEALWWMEGVTGEQLAHPESFPESDRDAWRWRAMIAQLPPIDEAVVRHATEQARAKGGGAIDALRFERWAEGPSAQIMHVGPYSTESTSIAALHAGIAAHGSRPRGRHHEIYLGDPRSAAPERLRTILRQPVEPAA</sequence>
<keyword evidence="3" id="KW-1185">Reference proteome</keyword>
<gene>
    <name evidence="2" type="ORF">FVP33_03765</name>
</gene>
<organism evidence="2 3">
    <name type="scientific">Lacisediminihabitans profunda</name>
    <dbReference type="NCBI Taxonomy" id="2594790"/>
    <lineage>
        <taxon>Bacteria</taxon>
        <taxon>Bacillati</taxon>
        <taxon>Actinomycetota</taxon>
        <taxon>Actinomycetes</taxon>
        <taxon>Micrococcales</taxon>
        <taxon>Microbacteriaceae</taxon>
        <taxon>Lacisediminihabitans</taxon>
    </lineage>
</organism>
<evidence type="ECO:0000313" key="2">
    <source>
        <dbReference type="EMBL" id="TXN32050.1"/>
    </source>
</evidence>